<dbReference type="EMBL" id="CABITT030000002">
    <property type="protein sequence ID" value="VVA95269.1"/>
    <property type="molecule type" value="Genomic_DNA"/>
</dbReference>
<accession>A0A565B2Z7</accession>
<proteinExistence type="predicted"/>
<sequence>MLAKTPAVDIRESNISFDSQPESVPEAVHESISVSDLELVPEAVPESVSVSDSVMPSKVFSETVADSDESFGKGYCHKRPSVRFQDYVTYNI</sequence>
<dbReference type="Proteomes" id="UP000489600">
    <property type="component" value="Unassembled WGS sequence"/>
</dbReference>
<organism evidence="1 2">
    <name type="scientific">Arabis nemorensis</name>
    <dbReference type="NCBI Taxonomy" id="586526"/>
    <lineage>
        <taxon>Eukaryota</taxon>
        <taxon>Viridiplantae</taxon>
        <taxon>Streptophyta</taxon>
        <taxon>Embryophyta</taxon>
        <taxon>Tracheophyta</taxon>
        <taxon>Spermatophyta</taxon>
        <taxon>Magnoliopsida</taxon>
        <taxon>eudicotyledons</taxon>
        <taxon>Gunneridae</taxon>
        <taxon>Pentapetalae</taxon>
        <taxon>rosids</taxon>
        <taxon>malvids</taxon>
        <taxon>Brassicales</taxon>
        <taxon>Brassicaceae</taxon>
        <taxon>Arabideae</taxon>
        <taxon>Arabis</taxon>
    </lineage>
</organism>
<dbReference type="AlphaFoldDB" id="A0A565B2Z7"/>
<comment type="caution">
    <text evidence="1">The sequence shown here is derived from an EMBL/GenBank/DDBJ whole genome shotgun (WGS) entry which is preliminary data.</text>
</comment>
<evidence type="ECO:0000313" key="2">
    <source>
        <dbReference type="Proteomes" id="UP000489600"/>
    </source>
</evidence>
<name>A0A565B2Z7_9BRAS</name>
<keyword evidence="2" id="KW-1185">Reference proteome</keyword>
<evidence type="ECO:0000313" key="1">
    <source>
        <dbReference type="EMBL" id="VVA95269.1"/>
    </source>
</evidence>
<reference evidence="1" key="1">
    <citation type="submission" date="2019-07" db="EMBL/GenBank/DDBJ databases">
        <authorList>
            <person name="Dittberner H."/>
        </authorList>
    </citation>
    <scope>NUCLEOTIDE SEQUENCE [LARGE SCALE GENOMIC DNA]</scope>
</reference>
<gene>
    <name evidence="1" type="ORF">ANE_LOCUS5714</name>
</gene>
<protein>
    <submittedName>
        <fullName evidence="1">Uncharacterized protein</fullName>
    </submittedName>
</protein>